<dbReference type="PANTHER" id="PTHR36150:SF1">
    <property type="entry name" value="DNA GYRASE INHIBITOR YACG"/>
    <property type="match status" value="1"/>
</dbReference>
<accession>A0ABV3R6U6</accession>
<feature type="binding site" evidence="3">
    <location>
        <position position="11"/>
    </location>
    <ligand>
        <name>Zn(2+)</name>
        <dbReference type="ChEBI" id="CHEBI:29105"/>
    </ligand>
</feature>
<comment type="similarity">
    <text evidence="3">Belongs to the DNA gyrase inhibitor YacG family.</text>
</comment>
<keyword evidence="5" id="KW-1185">Reference proteome</keyword>
<dbReference type="InterPro" id="IPR013088">
    <property type="entry name" value="Znf_NHR/GATA"/>
</dbReference>
<comment type="cofactor">
    <cofactor evidence="3">
        <name>Zn(2+)</name>
        <dbReference type="ChEBI" id="CHEBI:29105"/>
    </cofactor>
    <text evidence="3">Binds 1 zinc ion.</text>
</comment>
<gene>
    <name evidence="3" type="primary">yacG</name>
    <name evidence="4" type="ORF">ABUH87_00295</name>
</gene>
<dbReference type="SUPFAM" id="SSF57716">
    <property type="entry name" value="Glucocorticoid receptor-like (DNA-binding domain)"/>
    <property type="match status" value="1"/>
</dbReference>
<dbReference type="InterPro" id="IPR005584">
    <property type="entry name" value="DNA_gyrase_inhibitor_YacG"/>
</dbReference>
<dbReference type="EMBL" id="JBFNXR010000012">
    <property type="protein sequence ID" value="MEW9853633.1"/>
    <property type="molecule type" value="Genomic_DNA"/>
</dbReference>
<protein>
    <recommendedName>
        <fullName evidence="3">DNA gyrase inhibitor YacG</fullName>
    </recommendedName>
</protein>
<feature type="binding site" evidence="3">
    <location>
        <position position="23"/>
    </location>
    <ligand>
        <name>Zn(2+)</name>
        <dbReference type="ChEBI" id="CHEBI:29105"/>
    </ligand>
</feature>
<comment type="function">
    <text evidence="3">Inhibits all the catalytic activities of DNA gyrase by preventing its interaction with DNA. Acts by binding directly to the C-terminal domain of GyrB, which probably disrupts DNA binding by the gyrase.</text>
</comment>
<evidence type="ECO:0000256" key="2">
    <source>
        <dbReference type="ARBA" id="ARBA00022833"/>
    </source>
</evidence>
<dbReference type="RefSeq" id="WP_367767743.1">
    <property type="nucleotide sequence ID" value="NZ_JBFNXR010000012.1"/>
</dbReference>
<evidence type="ECO:0000256" key="1">
    <source>
        <dbReference type="ARBA" id="ARBA00022723"/>
    </source>
</evidence>
<feature type="binding site" evidence="3">
    <location>
        <position position="27"/>
    </location>
    <ligand>
        <name>Zn(2+)</name>
        <dbReference type="ChEBI" id="CHEBI:29105"/>
    </ligand>
</feature>
<evidence type="ECO:0000313" key="4">
    <source>
        <dbReference type="EMBL" id="MEW9853633.1"/>
    </source>
</evidence>
<keyword evidence="2 3" id="KW-0862">Zinc</keyword>
<dbReference type="HAMAP" id="MF_00649">
    <property type="entry name" value="DNA_gyrase_inhibitor_YacG"/>
    <property type="match status" value="1"/>
</dbReference>
<evidence type="ECO:0000313" key="5">
    <source>
        <dbReference type="Proteomes" id="UP001556118"/>
    </source>
</evidence>
<dbReference type="Gene3D" id="3.30.50.10">
    <property type="entry name" value="Erythroid Transcription Factor GATA-1, subunit A"/>
    <property type="match status" value="1"/>
</dbReference>
<dbReference type="Proteomes" id="UP001556118">
    <property type="component" value="Unassembled WGS sequence"/>
</dbReference>
<name>A0ABV3R6U6_9SPHN</name>
<feature type="binding site" evidence="3">
    <location>
        <position position="8"/>
    </location>
    <ligand>
        <name>Zn(2+)</name>
        <dbReference type="ChEBI" id="CHEBI:29105"/>
    </ligand>
</feature>
<organism evidence="4 5">
    <name type="scientific">Novosphingobium rhizovicinum</name>
    <dbReference type="NCBI Taxonomy" id="3228928"/>
    <lineage>
        <taxon>Bacteria</taxon>
        <taxon>Pseudomonadati</taxon>
        <taxon>Pseudomonadota</taxon>
        <taxon>Alphaproteobacteria</taxon>
        <taxon>Sphingomonadales</taxon>
        <taxon>Sphingomonadaceae</taxon>
        <taxon>Novosphingobium</taxon>
    </lineage>
</organism>
<evidence type="ECO:0000256" key="3">
    <source>
        <dbReference type="HAMAP-Rule" id="MF_00649"/>
    </source>
</evidence>
<proteinExistence type="inferred from homology"/>
<reference evidence="4 5" key="1">
    <citation type="submission" date="2024-06" db="EMBL/GenBank/DDBJ databases">
        <title>Novosphingobium rhizovicinus M1R2S20.</title>
        <authorList>
            <person name="Sun J.-Q."/>
        </authorList>
    </citation>
    <scope>NUCLEOTIDE SEQUENCE [LARGE SCALE GENOMIC DNA]</scope>
    <source>
        <strain evidence="4 5">M1R2S20</strain>
    </source>
</reference>
<keyword evidence="1 3" id="KW-0479">Metal-binding</keyword>
<comment type="subunit">
    <text evidence="3">Interacts with GyrB.</text>
</comment>
<sequence length="55" mass="6249">MSRIERPCPICGKPRAAEYKPFCSARCRDRDLLKWLDDGYAVPGPPAPVRDTDEE</sequence>
<dbReference type="PANTHER" id="PTHR36150">
    <property type="entry name" value="DNA GYRASE INHIBITOR YACG"/>
    <property type="match status" value="1"/>
</dbReference>
<comment type="caution">
    <text evidence="4">The sequence shown here is derived from an EMBL/GenBank/DDBJ whole genome shotgun (WGS) entry which is preliminary data.</text>
</comment>
<dbReference type="Pfam" id="PF03884">
    <property type="entry name" value="YacG"/>
    <property type="match status" value="1"/>
</dbReference>